<dbReference type="Gene3D" id="1.20.1070.10">
    <property type="entry name" value="Rhodopsin 7-helix transmembrane proteins"/>
    <property type="match status" value="1"/>
</dbReference>
<evidence type="ECO:0000256" key="9">
    <source>
        <dbReference type="SAM" id="Phobius"/>
    </source>
</evidence>
<evidence type="ECO:0000256" key="2">
    <source>
        <dbReference type="ARBA" id="ARBA00010663"/>
    </source>
</evidence>
<evidence type="ECO:0000256" key="4">
    <source>
        <dbReference type="ARBA" id="ARBA00022989"/>
    </source>
</evidence>
<dbReference type="EMBL" id="JBBCAQ010000002">
    <property type="protein sequence ID" value="KAK7605568.1"/>
    <property type="molecule type" value="Genomic_DNA"/>
</dbReference>
<evidence type="ECO:0000256" key="8">
    <source>
        <dbReference type="ARBA" id="ARBA00023224"/>
    </source>
</evidence>
<dbReference type="InterPro" id="IPR000276">
    <property type="entry name" value="GPCR_Rhodpsn"/>
</dbReference>
<dbReference type="PROSITE" id="PS50262">
    <property type="entry name" value="G_PROTEIN_RECEP_F1_2"/>
    <property type="match status" value="1"/>
</dbReference>
<feature type="domain" description="G-protein coupled receptors family 1 profile" evidence="10">
    <location>
        <begin position="1"/>
        <end position="183"/>
    </location>
</feature>
<evidence type="ECO:0000256" key="1">
    <source>
        <dbReference type="ARBA" id="ARBA00004141"/>
    </source>
</evidence>
<keyword evidence="12" id="KW-1185">Reference proteome</keyword>
<proteinExistence type="inferred from homology"/>
<evidence type="ECO:0000256" key="3">
    <source>
        <dbReference type="ARBA" id="ARBA00022692"/>
    </source>
</evidence>
<feature type="transmembrane region" description="Helical" evidence="9">
    <location>
        <begin position="164"/>
        <end position="186"/>
    </location>
</feature>
<dbReference type="InterPro" id="IPR017452">
    <property type="entry name" value="GPCR_Rhodpsn_7TM"/>
</dbReference>
<dbReference type="GO" id="GO:0004930">
    <property type="term" value="F:G protein-coupled receptor activity"/>
    <property type="evidence" value="ECO:0007669"/>
    <property type="project" value="UniProtKB-KW"/>
</dbReference>
<evidence type="ECO:0000256" key="7">
    <source>
        <dbReference type="ARBA" id="ARBA00023170"/>
    </source>
</evidence>
<feature type="transmembrane region" description="Helical" evidence="9">
    <location>
        <begin position="122"/>
        <end position="144"/>
    </location>
</feature>
<dbReference type="Proteomes" id="UP001367676">
    <property type="component" value="Unassembled WGS sequence"/>
</dbReference>
<dbReference type="SUPFAM" id="SSF81321">
    <property type="entry name" value="Family A G protein-coupled receptor-like"/>
    <property type="match status" value="1"/>
</dbReference>
<dbReference type="GO" id="GO:0005886">
    <property type="term" value="C:plasma membrane"/>
    <property type="evidence" value="ECO:0007669"/>
    <property type="project" value="TreeGrafter"/>
</dbReference>
<keyword evidence="8" id="KW-0807">Transducer</keyword>
<keyword evidence="6 9" id="KW-0472">Membrane</keyword>
<comment type="similarity">
    <text evidence="2">Belongs to the G-protein coupled receptor 1 family.</text>
</comment>
<feature type="transmembrane region" description="Helical" evidence="9">
    <location>
        <begin position="20"/>
        <end position="41"/>
    </location>
</feature>
<dbReference type="Pfam" id="PF00001">
    <property type="entry name" value="7tm_1"/>
    <property type="match status" value="1"/>
</dbReference>
<reference evidence="11 12" key="1">
    <citation type="submission" date="2024-03" db="EMBL/GenBank/DDBJ databases">
        <title>Adaptation during the transition from Ophiocordyceps entomopathogen to insect associate is accompanied by gene loss and intensified selection.</title>
        <authorList>
            <person name="Ward C.M."/>
            <person name="Onetto C.A."/>
            <person name="Borneman A.R."/>
        </authorList>
    </citation>
    <scope>NUCLEOTIDE SEQUENCE [LARGE SCALE GENOMIC DNA]</scope>
    <source>
        <strain evidence="11">AWRI1</strain>
        <tissue evidence="11">Single Adult Female</tissue>
    </source>
</reference>
<comment type="caution">
    <text evidence="11">The sequence shown here is derived from an EMBL/GenBank/DDBJ whole genome shotgun (WGS) entry which is preliminary data.</text>
</comment>
<keyword evidence="7" id="KW-0675">Receptor</keyword>
<evidence type="ECO:0000256" key="5">
    <source>
        <dbReference type="ARBA" id="ARBA00023040"/>
    </source>
</evidence>
<dbReference type="AlphaFoldDB" id="A0AAN9Y9S7"/>
<keyword evidence="5" id="KW-0297">G-protein coupled receptor</keyword>
<protein>
    <recommendedName>
        <fullName evidence="10">G-protein coupled receptors family 1 profile domain-containing protein</fullName>
    </recommendedName>
</protein>
<evidence type="ECO:0000313" key="11">
    <source>
        <dbReference type="EMBL" id="KAK7605568.1"/>
    </source>
</evidence>
<evidence type="ECO:0000259" key="10">
    <source>
        <dbReference type="PROSITE" id="PS50262"/>
    </source>
</evidence>
<comment type="subcellular location">
    <subcellularLocation>
        <location evidence="1">Membrane</location>
        <topology evidence="1">Multi-pass membrane protein</topology>
    </subcellularLocation>
</comment>
<keyword evidence="3 9" id="KW-0812">Transmembrane</keyword>
<feature type="transmembrane region" description="Helical" evidence="9">
    <location>
        <begin position="68"/>
        <end position="93"/>
    </location>
</feature>
<keyword evidence="4 9" id="KW-1133">Transmembrane helix</keyword>
<dbReference type="PANTHER" id="PTHR45695:SF22">
    <property type="entry name" value="G-PROTEIN COUPLED RECEPTORS FAMILY 1 PROFILE DOMAIN-CONTAINING PROTEIN"/>
    <property type="match status" value="1"/>
</dbReference>
<accession>A0AAN9Y9S7</accession>
<evidence type="ECO:0000256" key="6">
    <source>
        <dbReference type="ARBA" id="ARBA00023136"/>
    </source>
</evidence>
<sequence>MYRFLAICFPLKFQITTRRARKIIVVIWLYSLIVPIPWLLFFDLHKVIAGDDTIFCLEEWPYGGNGSWYFVIFNVILGYLLPLLIISVCYVHIYVKVWKRDIPTDSKNAQMERMQQNSKIKVIKMLLLVVILFVVSWAPLYVIFARIKLGSELSEFEAKWLPYVAPAAQFLGISNSSINPVLYAFFNNKFRRAFNAVLSARPLCSTVKYYDTVHVANSSSTSLRKSSSFATRAKNSLNRQSSNDRQLACISEGPIGV</sequence>
<dbReference type="PRINTS" id="PR00237">
    <property type="entry name" value="GPCRRHODOPSN"/>
</dbReference>
<dbReference type="PANTHER" id="PTHR45695">
    <property type="entry name" value="LEUCOKININ RECEPTOR-RELATED"/>
    <property type="match status" value="1"/>
</dbReference>
<evidence type="ECO:0000313" key="12">
    <source>
        <dbReference type="Proteomes" id="UP001367676"/>
    </source>
</evidence>
<organism evidence="11 12">
    <name type="scientific">Parthenolecanium corni</name>
    <dbReference type="NCBI Taxonomy" id="536013"/>
    <lineage>
        <taxon>Eukaryota</taxon>
        <taxon>Metazoa</taxon>
        <taxon>Ecdysozoa</taxon>
        <taxon>Arthropoda</taxon>
        <taxon>Hexapoda</taxon>
        <taxon>Insecta</taxon>
        <taxon>Pterygota</taxon>
        <taxon>Neoptera</taxon>
        <taxon>Paraneoptera</taxon>
        <taxon>Hemiptera</taxon>
        <taxon>Sternorrhyncha</taxon>
        <taxon>Coccoidea</taxon>
        <taxon>Coccidae</taxon>
        <taxon>Parthenolecanium</taxon>
    </lineage>
</organism>
<gene>
    <name evidence="11" type="ORF">V9T40_007426</name>
</gene>
<name>A0AAN9Y9S7_9HEMI</name>